<name>A0A0M3JME1_ANISI</name>
<sequence>MDANNVTTTTLIPPAPIHPMHGALKAILILTLFVATFLACMVCLHVYYHFL</sequence>
<keyword evidence="3" id="KW-1185">Reference proteome</keyword>
<evidence type="ECO:0000313" key="4">
    <source>
        <dbReference type="WBParaSite" id="ASIM_0000882601-mRNA-1"/>
    </source>
</evidence>
<dbReference type="Proteomes" id="UP000267096">
    <property type="component" value="Unassembled WGS sequence"/>
</dbReference>
<gene>
    <name evidence="2" type="ORF">ASIM_LOCUS8575</name>
</gene>
<keyword evidence="1" id="KW-0812">Transmembrane</keyword>
<evidence type="ECO:0000313" key="3">
    <source>
        <dbReference type="Proteomes" id="UP000267096"/>
    </source>
</evidence>
<feature type="transmembrane region" description="Helical" evidence="1">
    <location>
        <begin position="26"/>
        <end position="48"/>
    </location>
</feature>
<evidence type="ECO:0000313" key="2">
    <source>
        <dbReference type="EMBL" id="VDK32912.1"/>
    </source>
</evidence>
<protein>
    <submittedName>
        <fullName evidence="2 4">Uncharacterized protein</fullName>
    </submittedName>
</protein>
<dbReference type="WBParaSite" id="ASIM_0000882601-mRNA-1">
    <property type="protein sequence ID" value="ASIM_0000882601-mRNA-1"/>
    <property type="gene ID" value="ASIM_0000882601"/>
</dbReference>
<reference evidence="4" key="1">
    <citation type="submission" date="2017-02" db="UniProtKB">
        <authorList>
            <consortium name="WormBaseParasite"/>
        </authorList>
    </citation>
    <scope>IDENTIFICATION</scope>
</reference>
<keyword evidence="1" id="KW-0472">Membrane</keyword>
<accession>A0A0M3JME1</accession>
<dbReference type="AlphaFoldDB" id="A0A0M3JME1"/>
<keyword evidence="1" id="KW-1133">Transmembrane helix</keyword>
<reference evidence="2 3" key="2">
    <citation type="submission" date="2018-11" db="EMBL/GenBank/DDBJ databases">
        <authorList>
            <consortium name="Pathogen Informatics"/>
        </authorList>
    </citation>
    <scope>NUCLEOTIDE SEQUENCE [LARGE SCALE GENOMIC DNA]</scope>
</reference>
<evidence type="ECO:0000256" key="1">
    <source>
        <dbReference type="SAM" id="Phobius"/>
    </source>
</evidence>
<organism evidence="4">
    <name type="scientific">Anisakis simplex</name>
    <name type="common">Herring worm</name>
    <dbReference type="NCBI Taxonomy" id="6269"/>
    <lineage>
        <taxon>Eukaryota</taxon>
        <taxon>Metazoa</taxon>
        <taxon>Ecdysozoa</taxon>
        <taxon>Nematoda</taxon>
        <taxon>Chromadorea</taxon>
        <taxon>Rhabditida</taxon>
        <taxon>Spirurina</taxon>
        <taxon>Ascaridomorpha</taxon>
        <taxon>Ascaridoidea</taxon>
        <taxon>Anisakidae</taxon>
        <taxon>Anisakis</taxon>
        <taxon>Anisakis simplex complex</taxon>
    </lineage>
</organism>
<dbReference type="EMBL" id="UYRR01023695">
    <property type="protein sequence ID" value="VDK32912.1"/>
    <property type="molecule type" value="Genomic_DNA"/>
</dbReference>
<proteinExistence type="predicted"/>